<dbReference type="GO" id="GO:0000166">
    <property type="term" value="F:nucleotide binding"/>
    <property type="evidence" value="ECO:0007669"/>
    <property type="project" value="InterPro"/>
</dbReference>
<sequence>MVKITMHYRLSEEFVNPENGELEVLYSERRMATVPYLVHPLADPDERLNRIITVARVQFEDRMEHARFNNSLQKFEGFLSFQIFTTPSRELAQLPAAPGQDFHGGCWKELPLLLRKGNQGLWSPKNQDNMCFRYCVMAHIMGCAVWSRKDRKTAAQCKGRPFYDRPPWRPSNAQRALPPVDVYVGEQVVNFDVLQEGSEVTLADIEKFEQANAGLIEVFVYQWSTIPWLNDDFQKHLAERVCSQQPGKRTAPPMQMPDAEKGADRLHYKAANSAALHPCVVYADFEVFNDRAPEQISGHKVLSKQHRVASFAYQAVGRAGFEVPLEHRINLKRSGCEDGEFVIVEYLLRSLLDLAHHYKQWRSWTNKPCQMTQEDEDRFFEALECEICGAAFDLKNRKVLHHEHGTGKFLAAACNSCNLAIRLPSLIPVYFHNGASYDFHFILRYLAHVRGRQNSVDHDAEGIEGEASESEEIEEAAEEDFDPWRCDLSKIRLDVLVKRGEQCLTVRFGPLRFVDSTNIFPAGLSKLIEDCKTSCRGRDPGEAFPLLAERHPLFAAAQKQAHPFFMALQRRVPEWRAKVWELLLKKIPMPFDVLTGPECWNWPALLPQEAYDSVLTGERCSDEKYAEIREIVEFFGFATFGEFHDAYLHTDMALADVLEHYRETFYEHFKLDPCQYITHASASYDAMLRLCCPRAERSLGIMTDRRVYELAKCNIRGGLGHIAQPFAKANNRNVSGFDASLETSWIQFYDINSMYPSIMAKPLPVDGGLWIDLPSDKKQRLRRLNALFDVVDYNRDGEEVCYMVEVTFDVVSETPKLVPFLGTHVKEAVDLRYLKFIMEQLGARVFDFHSAVMFKCAPFMQNFVHQTVRTRRELKKVGRALQAEVQKLTGNVQYGKMVQNQEAFRSTKVYTDALKFQKKAAGPNMLDIHPQIMEEQAFLAFVDTKKGGAANVLKSFLQGGWKVLEESRLLMMRAHYRIRQIFDGHLMKSVDPVLGNESLKPEQSKVRWLGGDTDSSVTQIFSELDPKIALAEANLLGGRPFFDVAGDAKGAELTQHLAPLSQAAHELALQEAGALGNFSDELAPHYGEEWVGLAPKMYSLKKSGGGDKERAKGVPKNERKRLNHEKYKEILEVGGEHKVSFCRLGCARHVNEVIKVEKRGLTALNTKVWQLNAHQARPLGHYKNNEVWAACWEALQKGQTGFEQQSNQAAFHIMNHILTFIAGDMGFLHREISQGKFKGRLFNLSYLRSEEELRD</sequence>
<dbReference type="PANTHER" id="PTHR31511">
    <property type="entry name" value="PROTEIN CBG23764"/>
    <property type="match status" value="1"/>
</dbReference>
<evidence type="ECO:0000313" key="11">
    <source>
        <dbReference type="Proteomes" id="UP000649617"/>
    </source>
</evidence>
<dbReference type="Proteomes" id="UP000649617">
    <property type="component" value="Unassembled WGS sequence"/>
</dbReference>
<dbReference type="SUPFAM" id="SSF56672">
    <property type="entry name" value="DNA/RNA polymerases"/>
    <property type="match status" value="1"/>
</dbReference>
<evidence type="ECO:0000256" key="7">
    <source>
        <dbReference type="ARBA" id="ARBA00023125"/>
    </source>
</evidence>
<keyword evidence="7" id="KW-0238">DNA-binding</keyword>
<comment type="caution">
    <text evidence="10">The sequence shown here is derived from an EMBL/GenBank/DDBJ whole genome shotgun (WGS) entry which is preliminary data.</text>
</comment>
<dbReference type="PANTHER" id="PTHR31511:SF12">
    <property type="entry name" value="RHO TERMINATION FACTOR N-TERMINAL DOMAIN-CONTAINING PROTEIN"/>
    <property type="match status" value="1"/>
</dbReference>
<dbReference type="EMBL" id="CAJNIZ010020093">
    <property type="protein sequence ID" value="CAE7436293.1"/>
    <property type="molecule type" value="Genomic_DNA"/>
</dbReference>
<organism evidence="10 11">
    <name type="scientific">Symbiodinium pilosum</name>
    <name type="common">Dinoflagellate</name>
    <dbReference type="NCBI Taxonomy" id="2952"/>
    <lineage>
        <taxon>Eukaryota</taxon>
        <taxon>Sar</taxon>
        <taxon>Alveolata</taxon>
        <taxon>Dinophyceae</taxon>
        <taxon>Suessiales</taxon>
        <taxon>Symbiodiniaceae</taxon>
        <taxon>Symbiodinium</taxon>
    </lineage>
</organism>
<dbReference type="Gene3D" id="3.30.420.10">
    <property type="entry name" value="Ribonuclease H-like superfamily/Ribonuclease H"/>
    <property type="match status" value="1"/>
</dbReference>
<accession>A0A812RDT2</accession>
<evidence type="ECO:0000313" key="10">
    <source>
        <dbReference type="EMBL" id="CAE7436293.1"/>
    </source>
</evidence>
<dbReference type="InterPro" id="IPR036397">
    <property type="entry name" value="RNaseH_sf"/>
</dbReference>
<dbReference type="GO" id="GO:0003677">
    <property type="term" value="F:DNA binding"/>
    <property type="evidence" value="ECO:0007669"/>
    <property type="project" value="UniProtKB-KW"/>
</dbReference>
<comment type="catalytic activity">
    <reaction evidence="8">
        <text>DNA(n) + a 2'-deoxyribonucleoside 5'-triphosphate = DNA(n+1) + diphosphate</text>
        <dbReference type="Rhea" id="RHEA:22508"/>
        <dbReference type="Rhea" id="RHEA-COMP:17339"/>
        <dbReference type="Rhea" id="RHEA-COMP:17340"/>
        <dbReference type="ChEBI" id="CHEBI:33019"/>
        <dbReference type="ChEBI" id="CHEBI:61560"/>
        <dbReference type="ChEBI" id="CHEBI:173112"/>
        <dbReference type="EC" id="2.7.7.7"/>
    </reaction>
</comment>
<keyword evidence="3" id="KW-0808">Transferase</keyword>
<feature type="domain" description="DNA-directed DNA polymerase family B mitochondria/virus" evidence="9">
    <location>
        <begin position="647"/>
        <end position="905"/>
    </location>
</feature>
<proteinExistence type="inferred from homology"/>
<evidence type="ECO:0000256" key="6">
    <source>
        <dbReference type="ARBA" id="ARBA00022932"/>
    </source>
</evidence>
<dbReference type="InterPro" id="IPR043502">
    <property type="entry name" value="DNA/RNA_pol_sf"/>
</dbReference>
<dbReference type="SUPFAM" id="SSF54060">
    <property type="entry name" value="His-Me finger endonucleases"/>
    <property type="match status" value="1"/>
</dbReference>
<dbReference type="OrthoDB" id="413774at2759"/>
<keyword evidence="6" id="KW-0239">DNA-directed DNA polymerase</keyword>
<dbReference type="EC" id="2.7.7.7" evidence="2"/>
<evidence type="ECO:0000256" key="1">
    <source>
        <dbReference type="ARBA" id="ARBA00005755"/>
    </source>
</evidence>
<keyword evidence="11" id="KW-1185">Reference proteome</keyword>
<gene>
    <name evidence="10" type="ORF">SPIL2461_LOCUS10651</name>
</gene>
<name>A0A812RDT2_SYMPI</name>
<evidence type="ECO:0000256" key="4">
    <source>
        <dbReference type="ARBA" id="ARBA00022695"/>
    </source>
</evidence>
<evidence type="ECO:0000256" key="8">
    <source>
        <dbReference type="ARBA" id="ARBA00049244"/>
    </source>
</evidence>
<reference evidence="10" key="1">
    <citation type="submission" date="2021-02" db="EMBL/GenBank/DDBJ databases">
        <authorList>
            <person name="Dougan E. K."/>
            <person name="Rhodes N."/>
            <person name="Thang M."/>
            <person name="Chan C."/>
        </authorList>
    </citation>
    <scope>NUCLEOTIDE SEQUENCE</scope>
</reference>
<protein>
    <recommendedName>
        <fullName evidence="2">DNA-directed DNA polymerase</fullName>
        <ecNumber evidence="2">2.7.7.7</ecNumber>
    </recommendedName>
</protein>
<dbReference type="Pfam" id="PF03175">
    <property type="entry name" value="DNA_pol_B_2"/>
    <property type="match status" value="1"/>
</dbReference>
<dbReference type="InterPro" id="IPR044925">
    <property type="entry name" value="His-Me_finger_sf"/>
</dbReference>
<dbReference type="InterPro" id="IPR004868">
    <property type="entry name" value="DNA-dir_DNA_pol_B_mt/vir"/>
</dbReference>
<keyword evidence="4" id="KW-0548">Nucleotidyltransferase</keyword>
<keyword evidence="5" id="KW-0235">DNA replication</keyword>
<evidence type="ECO:0000256" key="2">
    <source>
        <dbReference type="ARBA" id="ARBA00012417"/>
    </source>
</evidence>
<comment type="similarity">
    <text evidence="1">Belongs to the DNA polymerase type-B family.</text>
</comment>
<dbReference type="GO" id="GO:0003887">
    <property type="term" value="F:DNA-directed DNA polymerase activity"/>
    <property type="evidence" value="ECO:0007669"/>
    <property type="project" value="UniProtKB-KW"/>
</dbReference>
<dbReference type="AlphaFoldDB" id="A0A812RDT2"/>
<evidence type="ECO:0000256" key="3">
    <source>
        <dbReference type="ARBA" id="ARBA00022679"/>
    </source>
</evidence>
<dbReference type="GO" id="GO:0006260">
    <property type="term" value="P:DNA replication"/>
    <property type="evidence" value="ECO:0007669"/>
    <property type="project" value="UniProtKB-KW"/>
</dbReference>
<evidence type="ECO:0000256" key="5">
    <source>
        <dbReference type="ARBA" id="ARBA00022705"/>
    </source>
</evidence>
<evidence type="ECO:0000259" key="9">
    <source>
        <dbReference type="Pfam" id="PF03175"/>
    </source>
</evidence>